<feature type="transmembrane region" description="Helical" evidence="2">
    <location>
        <begin position="221"/>
        <end position="250"/>
    </location>
</feature>
<keyword evidence="2" id="KW-0812">Transmembrane</keyword>
<dbReference type="AlphaFoldDB" id="A0AAW0D988"/>
<evidence type="ECO:0000313" key="4">
    <source>
        <dbReference type="Proteomes" id="UP001383192"/>
    </source>
</evidence>
<feature type="transmembrane region" description="Helical" evidence="2">
    <location>
        <begin position="262"/>
        <end position="285"/>
    </location>
</feature>
<feature type="transmembrane region" description="Helical" evidence="2">
    <location>
        <begin position="154"/>
        <end position="176"/>
    </location>
</feature>
<feature type="transmembrane region" description="Helical" evidence="2">
    <location>
        <begin position="70"/>
        <end position="96"/>
    </location>
</feature>
<name>A0AAW0D988_9AGAR</name>
<evidence type="ECO:0000256" key="1">
    <source>
        <dbReference type="SAM" id="MobiDB-lite"/>
    </source>
</evidence>
<keyword evidence="4" id="KW-1185">Reference proteome</keyword>
<evidence type="ECO:0000313" key="3">
    <source>
        <dbReference type="EMBL" id="KAK7047883.1"/>
    </source>
</evidence>
<protein>
    <submittedName>
        <fullName evidence="3">Uncharacterized protein</fullName>
    </submittedName>
</protein>
<organism evidence="3 4">
    <name type="scientific">Paramarasmius palmivorus</name>
    <dbReference type="NCBI Taxonomy" id="297713"/>
    <lineage>
        <taxon>Eukaryota</taxon>
        <taxon>Fungi</taxon>
        <taxon>Dikarya</taxon>
        <taxon>Basidiomycota</taxon>
        <taxon>Agaricomycotina</taxon>
        <taxon>Agaricomycetes</taxon>
        <taxon>Agaricomycetidae</taxon>
        <taxon>Agaricales</taxon>
        <taxon>Marasmiineae</taxon>
        <taxon>Marasmiaceae</taxon>
        <taxon>Paramarasmius</taxon>
    </lineage>
</organism>
<dbReference type="EMBL" id="JAYKXP010000018">
    <property type="protein sequence ID" value="KAK7047883.1"/>
    <property type="molecule type" value="Genomic_DNA"/>
</dbReference>
<proteinExistence type="predicted"/>
<sequence length="385" mass="41895">MEMFSKLTAEDEQTDGFPSLAPGLRRIDISTLLPEFKSTLVGLRNGLSVASISVLISALVLAFSKEGLTVYHGLVTLNLAQLNSLSSLLIWFVIAFTHQSPEMDFFTVMINDMTSDSGLDSGSVSSSNLMTDTNSTTSRTGDIEAAIRNLFKQILSGAVHFVVHASLAGGFGLWFWSDQSRFERYAEDSECIAQTMYWFFVPLNSHNKHIRRFFLAYNSLLVFPLTAPIAITLLSVAVMIAAIPLIPLTIWGALGPPPWPTISLVAFIAGLGGGAYVLPMAFYIYSTEQTIRLNVLLDDEEGSWSYGQTLALITASMSVAMLGWDIVKFVWVLVRSPSKVENVEAKDESGVLDKSQEIGPSSSAVSLRDAGVQTIRRTGTDAASL</sequence>
<reference evidence="3 4" key="1">
    <citation type="submission" date="2024-01" db="EMBL/GenBank/DDBJ databases">
        <title>A draft genome for a cacao thread blight-causing isolate of Paramarasmius palmivorus.</title>
        <authorList>
            <person name="Baruah I.K."/>
            <person name="Bukari Y."/>
            <person name="Amoako-Attah I."/>
            <person name="Meinhardt L.W."/>
            <person name="Bailey B.A."/>
            <person name="Cohen S.P."/>
        </authorList>
    </citation>
    <scope>NUCLEOTIDE SEQUENCE [LARGE SCALE GENOMIC DNA]</scope>
    <source>
        <strain evidence="3 4">GH-12</strain>
    </source>
</reference>
<feature type="region of interest" description="Disordered" evidence="1">
    <location>
        <begin position="345"/>
        <end position="370"/>
    </location>
</feature>
<gene>
    <name evidence="3" type="ORF">VNI00_006211</name>
</gene>
<feature type="compositionally biased region" description="Basic and acidic residues" evidence="1">
    <location>
        <begin position="345"/>
        <end position="356"/>
    </location>
</feature>
<keyword evidence="2" id="KW-1133">Transmembrane helix</keyword>
<accession>A0AAW0D988</accession>
<evidence type="ECO:0000256" key="2">
    <source>
        <dbReference type="SAM" id="Phobius"/>
    </source>
</evidence>
<feature type="transmembrane region" description="Helical" evidence="2">
    <location>
        <begin position="46"/>
        <end position="64"/>
    </location>
</feature>
<comment type="caution">
    <text evidence="3">The sequence shown here is derived from an EMBL/GenBank/DDBJ whole genome shotgun (WGS) entry which is preliminary data.</text>
</comment>
<keyword evidence="2" id="KW-0472">Membrane</keyword>
<dbReference type="Proteomes" id="UP001383192">
    <property type="component" value="Unassembled WGS sequence"/>
</dbReference>